<evidence type="ECO:0000313" key="2">
    <source>
        <dbReference type="Proteomes" id="UP000178820"/>
    </source>
</evidence>
<protein>
    <submittedName>
        <fullName evidence="1">Uncharacterized protein</fullName>
    </submittedName>
</protein>
<name>A0A1G2I0B4_9BACT</name>
<sequence>MATKSLKKKLTIYNQPITDELIREMMDAEAGDVTIIDWSVKNQREYKCGVPGRRGDKHRGGATTPKGEEEYRILSTVIVTYTKN</sequence>
<evidence type="ECO:0000313" key="1">
    <source>
        <dbReference type="EMBL" id="OGZ67880.1"/>
    </source>
</evidence>
<comment type="caution">
    <text evidence="1">The sequence shown here is derived from an EMBL/GenBank/DDBJ whole genome shotgun (WGS) entry which is preliminary data.</text>
</comment>
<accession>A0A1G2I0B4</accession>
<reference evidence="1 2" key="1">
    <citation type="journal article" date="2016" name="Nat. Commun.">
        <title>Thousands of microbial genomes shed light on interconnected biogeochemical processes in an aquifer system.</title>
        <authorList>
            <person name="Anantharaman K."/>
            <person name="Brown C.T."/>
            <person name="Hug L.A."/>
            <person name="Sharon I."/>
            <person name="Castelle C.J."/>
            <person name="Probst A.J."/>
            <person name="Thomas B.C."/>
            <person name="Singh A."/>
            <person name="Wilkins M.J."/>
            <person name="Karaoz U."/>
            <person name="Brodie E.L."/>
            <person name="Williams K.H."/>
            <person name="Hubbard S.S."/>
            <person name="Banfield J.F."/>
        </authorList>
    </citation>
    <scope>NUCLEOTIDE SEQUENCE [LARGE SCALE GENOMIC DNA]</scope>
</reference>
<gene>
    <name evidence="1" type="ORF">A3D44_02480</name>
</gene>
<organism evidence="1 2">
    <name type="scientific">Candidatus Staskawiczbacteria bacterium RIFCSPHIGHO2_02_FULL_42_22</name>
    <dbReference type="NCBI Taxonomy" id="1802207"/>
    <lineage>
        <taxon>Bacteria</taxon>
        <taxon>Candidatus Staskawicziibacteriota</taxon>
    </lineage>
</organism>
<proteinExistence type="predicted"/>
<dbReference type="AlphaFoldDB" id="A0A1G2I0B4"/>
<dbReference type="EMBL" id="MHOT01000028">
    <property type="protein sequence ID" value="OGZ67880.1"/>
    <property type="molecule type" value="Genomic_DNA"/>
</dbReference>
<dbReference type="Proteomes" id="UP000178820">
    <property type="component" value="Unassembled WGS sequence"/>
</dbReference>